<accession>A0A0L0P8A7</accession>
<evidence type="ECO:0000256" key="1">
    <source>
        <dbReference type="SAM" id="MobiDB-lite"/>
    </source>
</evidence>
<dbReference type="VEuPathDB" id="FungiDB:B9J08_002055"/>
<feature type="region of interest" description="Disordered" evidence="1">
    <location>
        <begin position="1"/>
        <end position="91"/>
    </location>
</feature>
<dbReference type="AlphaFoldDB" id="A0A0L0P8A7"/>
<evidence type="ECO:0000313" key="2">
    <source>
        <dbReference type="EMBL" id="KNE02475.1"/>
    </source>
</evidence>
<proteinExistence type="predicted"/>
<name>A0A0L0P8A7_CANAR</name>
<feature type="compositionally biased region" description="Basic and acidic residues" evidence="1">
    <location>
        <begin position="21"/>
        <end position="47"/>
    </location>
</feature>
<gene>
    <name evidence="2" type="ORF">QG37_00280</name>
</gene>
<reference evidence="3" key="1">
    <citation type="journal article" date="2015" name="BMC Genomics">
        <title>Draft genome of a commonly misdiagnosed multidrug resistant pathogen Candida auris.</title>
        <authorList>
            <person name="Chatterjee S."/>
            <person name="Alampalli S.V."/>
            <person name="Nageshan R.K."/>
            <person name="Chettiar S.T."/>
            <person name="Joshi S."/>
            <person name="Tatu U.S."/>
        </authorList>
    </citation>
    <scope>NUCLEOTIDE SEQUENCE [LARGE SCALE GENOMIC DNA]</scope>
    <source>
        <strain evidence="3">6684</strain>
    </source>
</reference>
<dbReference type="Proteomes" id="UP000037122">
    <property type="component" value="Unassembled WGS sequence"/>
</dbReference>
<dbReference type="EMBL" id="LGST01000003">
    <property type="protein sequence ID" value="KNE02475.1"/>
    <property type="molecule type" value="Genomic_DNA"/>
</dbReference>
<organism evidence="2 3">
    <name type="scientific">Candidozyma auris</name>
    <name type="common">Yeast</name>
    <name type="synonym">Candida auris</name>
    <dbReference type="NCBI Taxonomy" id="498019"/>
    <lineage>
        <taxon>Eukaryota</taxon>
        <taxon>Fungi</taxon>
        <taxon>Dikarya</taxon>
        <taxon>Ascomycota</taxon>
        <taxon>Saccharomycotina</taxon>
        <taxon>Pichiomycetes</taxon>
        <taxon>Metschnikowiaceae</taxon>
        <taxon>Candidozyma</taxon>
    </lineage>
</organism>
<sequence length="185" mass="20336">MNATLSFEPEHRKGVAGSGIDPEKMEDWSKHHEHDEYVFVKSDNKVEDDVDDSLTSVASDEEDVESICTSRGKRSPSGSRGHSPKRLKQASEVYLSDVEDDDVEEISQEGVVEVLDCESVRSFHSVDGTLIEESKDTIDVDVGAVAAMVGGLACALFYAWRGKGQNAKESMKIFSRGFESVCDKL</sequence>
<comment type="caution">
    <text evidence="2">The sequence shown here is derived from an EMBL/GenBank/DDBJ whole genome shotgun (WGS) entry which is preliminary data.</text>
</comment>
<dbReference type="VEuPathDB" id="FungiDB:QG37_00280"/>
<dbReference type="VEuPathDB" id="FungiDB:CJJ07_000177"/>
<dbReference type="VEuPathDB" id="FungiDB:CJI96_0002729"/>
<dbReference type="VEuPathDB" id="FungiDB:CJJ09_003143"/>
<protein>
    <submittedName>
        <fullName evidence="2">Uncharacterized protein</fullName>
    </submittedName>
</protein>
<dbReference type="VEuPathDB" id="FungiDB:CJI97_002246"/>
<evidence type="ECO:0000313" key="3">
    <source>
        <dbReference type="Proteomes" id="UP000037122"/>
    </source>
</evidence>